<reference evidence="1 2" key="1">
    <citation type="submission" date="2019-04" db="EMBL/GenBank/DDBJ databases">
        <title>Friends and foes A comparative genomics study of 23 Aspergillus species from section Flavi.</title>
        <authorList>
            <consortium name="DOE Joint Genome Institute"/>
            <person name="Kjaerbolling I."/>
            <person name="Vesth T."/>
            <person name="Frisvad J.C."/>
            <person name="Nybo J.L."/>
            <person name="Theobald S."/>
            <person name="Kildgaard S."/>
            <person name="Isbrandt T."/>
            <person name="Kuo A."/>
            <person name="Sato A."/>
            <person name="Lyhne E.K."/>
            <person name="Kogle M.E."/>
            <person name="Wiebenga A."/>
            <person name="Kun R.S."/>
            <person name="Lubbers R.J."/>
            <person name="Makela M.R."/>
            <person name="Barry K."/>
            <person name="Chovatia M."/>
            <person name="Clum A."/>
            <person name="Daum C."/>
            <person name="Haridas S."/>
            <person name="He G."/>
            <person name="LaButti K."/>
            <person name="Lipzen A."/>
            <person name="Mondo S."/>
            <person name="Riley R."/>
            <person name="Salamov A."/>
            <person name="Simmons B.A."/>
            <person name="Magnuson J.K."/>
            <person name="Henrissat B."/>
            <person name="Mortensen U.H."/>
            <person name="Larsen T.O."/>
            <person name="Devries R.P."/>
            <person name="Grigoriev I.V."/>
            <person name="Machida M."/>
            <person name="Baker S.E."/>
            <person name="Andersen M.R."/>
        </authorList>
    </citation>
    <scope>NUCLEOTIDE SEQUENCE [LARGE SCALE GENOMIC DNA]</scope>
    <source>
        <strain evidence="1 2">CBS 117626</strain>
    </source>
</reference>
<organism evidence="1 2">
    <name type="scientific">Aspergillus tamarii</name>
    <dbReference type="NCBI Taxonomy" id="41984"/>
    <lineage>
        <taxon>Eukaryota</taxon>
        <taxon>Fungi</taxon>
        <taxon>Dikarya</taxon>
        <taxon>Ascomycota</taxon>
        <taxon>Pezizomycotina</taxon>
        <taxon>Eurotiomycetes</taxon>
        <taxon>Eurotiomycetidae</taxon>
        <taxon>Eurotiales</taxon>
        <taxon>Aspergillaceae</taxon>
        <taxon>Aspergillus</taxon>
        <taxon>Aspergillus subgen. Circumdati</taxon>
    </lineage>
</organism>
<accession>A0A5N6UAW9</accession>
<dbReference type="EMBL" id="ML738808">
    <property type="protein sequence ID" value="KAE8155733.1"/>
    <property type="molecule type" value="Genomic_DNA"/>
</dbReference>
<gene>
    <name evidence="1" type="ORF">BDV40DRAFT_109247</name>
</gene>
<sequence>MIYRRIVPFMAGWLAGWLAFHELHNQITIVGCISIYLIRIRSDLKSLLRVQQCIISQTLNLQVTIPQSHGRPSIRRPTITPVHLIPSKSSRVTKDTEHYK</sequence>
<dbReference type="Proteomes" id="UP000326950">
    <property type="component" value="Unassembled WGS sequence"/>
</dbReference>
<evidence type="ECO:0000313" key="2">
    <source>
        <dbReference type="Proteomes" id="UP000326950"/>
    </source>
</evidence>
<dbReference type="AlphaFoldDB" id="A0A5N6UAW9"/>
<evidence type="ECO:0000313" key="1">
    <source>
        <dbReference type="EMBL" id="KAE8155733.1"/>
    </source>
</evidence>
<keyword evidence="2" id="KW-1185">Reference proteome</keyword>
<proteinExistence type="predicted"/>
<protein>
    <submittedName>
        <fullName evidence="1">Uncharacterized protein</fullName>
    </submittedName>
</protein>
<name>A0A5N6UAW9_ASPTM</name>